<evidence type="ECO:0000256" key="4">
    <source>
        <dbReference type="ARBA" id="ARBA00023136"/>
    </source>
</evidence>
<comment type="subcellular location">
    <subcellularLocation>
        <location evidence="1">Membrane</location>
        <topology evidence="1">Multi-pass membrane protein</topology>
    </subcellularLocation>
</comment>
<protein>
    <recommendedName>
        <fullName evidence="7">Rhodopsin domain-containing protein</fullName>
    </recommendedName>
</protein>
<organism evidence="8 9">
    <name type="scientific">Lepraria neglecta</name>
    <dbReference type="NCBI Taxonomy" id="209136"/>
    <lineage>
        <taxon>Eukaryota</taxon>
        <taxon>Fungi</taxon>
        <taxon>Dikarya</taxon>
        <taxon>Ascomycota</taxon>
        <taxon>Pezizomycotina</taxon>
        <taxon>Lecanoromycetes</taxon>
        <taxon>OSLEUM clade</taxon>
        <taxon>Lecanoromycetidae</taxon>
        <taxon>Lecanorales</taxon>
        <taxon>Lecanorineae</taxon>
        <taxon>Stereocaulaceae</taxon>
        <taxon>Lepraria</taxon>
    </lineage>
</organism>
<keyword evidence="2 6" id="KW-0812">Transmembrane</keyword>
<evidence type="ECO:0000256" key="2">
    <source>
        <dbReference type="ARBA" id="ARBA00022692"/>
    </source>
</evidence>
<comment type="caution">
    <text evidence="8">The sequence shown here is derived from an EMBL/GenBank/DDBJ whole genome shotgun (WGS) entry which is preliminary data.</text>
</comment>
<proteinExistence type="inferred from homology"/>
<evidence type="ECO:0000313" key="8">
    <source>
        <dbReference type="EMBL" id="KAK3178044.1"/>
    </source>
</evidence>
<dbReference type="PANTHER" id="PTHR33048:SF47">
    <property type="entry name" value="INTEGRAL MEMBRANE PROTEIN-RELATED"/>
    <property type="match status" value="1"/>
</dbReference>
<evidence type="ECO:0000259" key="7">
    <source>
        <dbReference type="Pfam" id="PF20684"/>
    </source>
</evidence>
<keyword evidence="9" id="KW-1185">Reference proteome</keyword>
<accession>A0AAE0DP78</accession>
<feature type="transmembrane region" description="Helical" evidence="6">
    <location>
        <begin position="183"/>
        <end position="208"/>
    </location>
</feature>
<feature type="transmembrane region" description="Helical" evidence="6">
    <location>
        <begin position="62"/>
        <end position="80"/>
    </location>
</feature>
<feature type="transmembrane region" description="Helical" evidence="6">
    <location>
        <begin position="29"/>
        <end position="50"/>
    </location>
</feature>
<feature type="transmembrane region" description="Helical" evidence="6">
    <location>
        <begin position="252"/>
        <end position="271"/>
    </location>
</feature>
<name>A0AAE0DP78_9LECA</name>
<dbReference type="InterPro" id="IPR049326">
    <property type="entry name" value="Rhodopsin_dom_fungi"/>
</dbReference>
<evidence type="ECO:0000256" key="6">
    <source>
        <dbReference type="SAM" id="Phobius"/>
    </source>
</evidence>
<evidence type="ECO:0000313" key="9">
    <source>
        <dbReference type="Proteomes" id="UP001276659"/>
    </source>
</evidence>
<sequence>MVSAIEGTVPAPPVVTPNFDDPSSLCAEIMATVILCFTLTTIFTAARLLAKRSFSPWTLEDYVLIVAWAGNVALGSLALVQGEMGMGRHAWDQRASDAVRLSHASQHRQKVDDLLTQAAVLIQLMRIFTPNKSGPVYWTIHALIWGNLALYTGLLFAIAFECSPKDKIWNPHITRGTCLERNVILLVTGPVNTLSNLLILLLPIWAMWHLHLELKRLVVGVSPEPTLLSEQLVPTINSNPSVCDGLTRLAEMATIILCTCFPMMPRFFIWIHSKWRDPRSQSPAPSAYLRRNEATSAHYSRGSSGSMLLAKASVGKNVARPEKTYMQISESDVKSVDWWDRYNGPGIQKTVSIELTRHDATTREGGSSAMV</sequence>
<evidence type="ECO:0000256" key="3">
    <source>
        <dbReference type="ARBA" id="ARBA00022989"/>
    </source>
</evidence>
<dbReference type="Pfam" id="PF20684">
    <property type="entry name" value="Fung_rhodopsin"/>
    <property type="match status" value="1"/>
</dbReference>
<feature type="domain" description="Rhodopsin" evidence="7">
    <location>
        <begin position="47"/>
        <end position="216"/>
    </location>
</feature>
<evidence type="ECO:0000256" key="5">
    <source>
        <dbReference type="ARBA" id="ARBA00038359"/>
    </source>
</evidence>
<reference evidence="8" key="1">
    <citation type="submission" date="2022-11" db="EMBL/GenBank/DDBJ databases">
        <title>Chromosomal genome sequence assembly and mating type (MAT) locus characterization of the leprose asexual lichenized fungus Lepraria neglecta (Nyl.) Erichsen.</title>
        <authorList>
            <person name="Allen J.L."/>
            <person name="Pfeffer B."/>
        </authorList>
    </citation>
    <scope>NUCLEOTIDE SEQUENCE</scope>
    <source>
        <strain evidence="8">Allen 5258</strain>
    </source>
</reference>
<comment type="similarity">
    <text evidence="5">Belongs to the SAT4 family.</text>
</comment>
<keyword evidence="3 6" id="KW-1133">Transmembrane helix</keyword>
<dbReference type="GO" id="GO:0016020">
    <property type="term" value="C:membrane"/>
    <property type="evidence" value="ECO:0007669"/>
    <property type="project" value="UniProtKB-SubCell"/>
</dbReference>
<dbReference type="Proteomes" id="UP001276659">
    <property type="component" value="Unassembled WGS sequence"/>
</dbReference>
<gene>
    <name evidence="8" type="ORF">OEA41_000176</name>
</gene>
<dbReference type="EMBL" id="JASNWA010000003">
    <property type="protein sequence ID" value="KAK3178044.1"/>
    <property type="molecule type" value="Genomic_DNA"/>
</dbReference>
<dbReference type="PANTHER" id="PTHR33048">
    <property type="entry name" value="PTH11-LIKE INTEGRAL MEMBRANE PROTEIN (AFU_ORTHOLOGUE AFUA_5G11245)"/>
    <property type="match status" value="1"/>
</dbReference>
<keyword evidence="4 6" id="KW-0472">Membrane</keyword>
<dbReference type="AlphaFoldDB" id="A0AAE0DP78"/>
<dbReference type="InterPro" id="IPR052337">
    <property type="entry name" value="SAT4-like"/>
</dbReference>
<evidence type="ECO:0000256" key="1">
    <source>
        <dbReference type="ARBA" id="ARBA00004141"/>
    </source>
</evidence>
<feature type="transmembrane region" description="Helical" evidence="6">
    <location>
        <begin position="136"/>
        <end position="162"/>
    </location>
</feature>